<dbReference type="AlphaFoldDB" id="A0A412WVC6"/>
<protein>
    <submittedName>
        <fullName evidence="1">DUF4846 domain-containing protein</fullName>
    </submittedName>
</protein>
<dbReference type="Proteomes" id="UP000283589">
    <property type="component" value="Unassembled WGS sequence"/>
</dbReference>
<evidence type="ECO:0000313" key="3">
    <source>
        <dbReference type="Proteomes" id="UP000283589"/>
    </source>
</evidence>
<name>A0A412WVC6_9BACT</name>
<dbReference type="EMBL" id="QRZA01000036">
    <property type="protein sequence ID" value="RGV31269.1"/>
    <property type="molecule type" value="Genomic_DNA"/>
</dbReference>
<organism evidence="2 3">
    <name type="scientific">Butyricimonas virosa</name>
    <dbReference type="NCBI Taxonomy" id="544645"/>
    <lineage>
        <taxon>Bacteria</taxon>
        <taxon>Pseudomonadati</taxon>
        <taxon>Bacteroidota</taxon>
        <taxon>Bacteroidia</taxon>
        <taxon>Bacteroidales</taxon>
        <taxon>Odoribacteraceae</taxon>
        <taxon>Butyricimonas</taxon>
    </lineage>
</organism>
<evidence type="ECO:0000313" key="4">
    <source>
        <dbReference type="Proteomes" id="UP000654720"/>
    </source>
</evidence>
<accession>A0A412WVC6</accession>
<proteinExistence type="predicted"/>
<dbReference type="InterPro" id="IPR032315">
    <property type="entry name" value="DUF4846"/>
</dbReference>
<evidence type="ECO:0000313" key="1">
    <source>
        <dbReference type="EMBL" id="QRO49235.1"/>
    </source>
</evidence>
<dbReference type="Pfam" id="PF16138">
    <property type="entry name" value="DUF4846"/>
    <property type="match status" value="1"/>
</dbReference>
<reference evidence="2 3" key="1">
    <citation type="submission" date="2018-08" db="EMBL/GenBank/DDBJ databases">
        <title>A genome reference for cultivated species of the human gut microbiota.</title>
        <authorList>
            <person name="Zou Y."/>
            <person name="Xue W."/>
            <person name="Luo G."/>
        </authorList>
    </citation>
    <scope>NUCLEOTIDE SEQUENCE [LARGE SCALE GENOMIC DNA]</scope>
    <source>
        <strain evidence="2 3">AF14-49</strain>
    </source>
</reference>
<dbReference type="RefSeq" id="WP_027203003.1">
    <property type="nucleotide sequence ID" value="NZ_CAJKXH010000001.1"/>
</dbReference>
<keyword evidence="4" id="KW-1185">Reference proteome</keyword>
<dbReference type="GeneID" id="93098096"/>
<sequence length="273" mass="31079">MKNCIILCIVLFCCLQGIGQNTLLRADGKEIHTRIVPPEGYARVNVKEGSFGEYLRNLPLRSHGTKVHYFDGREKWNRSVYCAVVDMEIGKRDLQQCADAVIRLQAEYLYKHKAYDRIHFNFTNGFRADYTKWAEGYRISVKGNQVSWYKSKEKDYSYKTFRAYLDVVFAYAGTLSLAKELTSVPVTSMQIGDVLIQGGSPGHAVIVVDMAENPATGEKLYLLAQSYMPAQDIQVLVNLKERDKSPWYTLKGEGSILTPEWGFTSADLKRFKD</sequence>
<gene>
    <name evidence="2" type="ORF">DWW18_18110</name>
    <name evidence="1" type="ORF">I6J59_15115</name>
</gene>
<dbReference type="EMBL" id="CP069450">
    <property type="protein sequence ID" value="QRO49235.1"/>
    <property type="molecule type" value="Genomic_DNA"/>
</dbReference>
<reference evidence="1 4" key="2">
    <citation type="submission" date="2021-02" db="EMBL/GenBank/DDBJ databases">
        <title>FDA dAtabase for Regulatory Grade micrObial Sequences (FDA-ARGOS): Supporting development and validation of Infectious Disease Dx tests.</title>
        <authorList>
            <person name="Carlson P."/>
            <person name="Fischbach M."/>
            <person name="Hastie J."/>
            <person name="Bilen M."/>
            <person name="Cheng A."/>
            <person name="Tallon L."/>
            <person name="Sadzewicz L."/>
            <person name="Zhao X."/>
            <person name="Boylan J."/>
            <person name="Ott S."/>
            <person name="Bowen H."/>
            <person name="Vavikolanu K."/>
            <person name="Mehta A."/>
            <person name="Aluvathingal J."/>
            <person name="Nadendla S."/>
            <person name="Yan Y."/>
            <person name="Sichtig H."/>
        </authorList>
    </citation>
    <scope>NUCLEOTIDE SEQUENCE [LARGE SCALE GENOMIC DNA]</scope>
    <source>
        <strain evidence="1 4">FDAARGOS_1229</strain>
    </source>
</reference>
<evidence type="ECO:0000313" key="2">
    <source>
        <dbReference type="EMBL" id="RGV31269.1"/>
    </source>
</evidence>
<dbReference type="Proteomes" id="UP000654720">
    <property type="component" value="Chromosome"/>
</dbReference>
<dbReference type="STRING" id="1121130.GCA_000519105_01340"/>